<dbReference type="AlphaFoldDB" id="A0A0K2GE25"/>
<proteinExistence type="predicted"/>
<dbReference type="InterPro" id="IPR009937">
    <property type="entry name" value="Phage_holin_3_6"/>
</dbReference>
<dbReference type="RefSeq" id="WP_053380266.1">
    <property type="nucleotide sequence ID" value="NZ_CP011801.1"/>
</dbReference>
<dbReference type="OrthoDB" id="9806141at2"/>
<evidence type="ECO:0008006" key="4">
    <source>
        <dbReference type="Google" id="ProtNLM"/>
    </source>
</evidence>
<sequence>MAVESPFTPKSGLVHIVTGILQDLRTLMRQEAQLLRDEVKLEVSKAGRAASGFGIGAGLLAIGGLFLLLMLVHGLHEWTGLPLWASYGLAGLILAGIGGVLLVRARSLAGSVHAMPRRTLYAIKEDAQWIKEQVMSKKT</sequence>
<dbReference type="Proteomes" id="UP000069205">
    <property type="component" value="Chromosome"/>
</dbReference>
<accession>A0A0K2GE25</accession>
<evidence type="ECO:0000313" key="2">
    <source>
        <dbReference type="EMBL" id="ALA59206.1"/>
    </source>
</evidence>
<protein>
    <recommendedName>
        <fullName evidence="4">Phage holin family protein</fullName>
    </recommendedName>
</protein>
<keyword evidence="1" id="KW-0812">Transmembrane</keyword>
<keyword evidence="1" id="KW-1133">Transmembrane helix</keyword>
<keyword evidence="1" id="KW-0472">Membrane</keyword>
<dbReference type="PATRIC" id="fig|42253.5.peg.2764"/>
<dbReference type="STRING" id="42253.NITMOv2_2797"/>
<feature type="transmembrane region" description="Helical" evidence="1">
    <location>
        <begin position="84"/>
        <end position="103"/>
    </location>
</feature>
<organism evidence="2 3">
    <name type="scientific">Nitrospira moscoviensis</name>
    <dbReference type="NCBI Taxonomy" id="42253"/>
    <lineage>
        <taxon>Bacteria</taxon>
        <taxon>Pseudomonadati</taxon>
        <taxon>Nitrospirota</taxon>
        <taxon>Nitrospiria</taxon>
        <taxon>Nitrospirales</taxon>
        <taxon>Nitrospiraceae</taxon>
        <taxon>Nitrospira</taxon>
    </lineage>
</organism>
<keyword evidence="3" id="KW-1185">Reference proteome</keyword>
<name>A0A0K2GE25_NITMO</name>
<gene>
    <name evidence="2" type="ORF">NITMOv2_2797</name>
</gene>
<dbReference type="Pfam" id="PF07332">
    <property type="entry name" value="Phage_holin_3_6"/>
    <property type="match status" value="1"/>
</dbReference>
<feature type="transmembrane region" description="Helical" evidence="1">
    <location>
        <begin position="49"/>
        <end position="72"/>
    </location>
</feature>
<evidence type="ECO:0000256" key="1">
    <source>
        <dbReference type="SAM" id="Phobius"/>
    </source>
</evidence>
<evidence type="ECO:0000313" key="3">
    <source>
        <dbReference type="Proteomes" id="UP000069205"/>
    </source>
</evidence>
<dbReference type="KEGG" id="nmv:NITMOv2_2797"/>
<reference evidence="2 3" key="1">
    <citation type="journal article" date="2015" name="Proc. Natl. Acad. Sci. U.S.A.">
        <title>Expanded metabolic versatility of ubiquitous nitrite-oxidizing bacteria from the genus Nitrospira.</title>
        <authorList>
            <person name="Koch H."/>
            <person name="Lucker S."/>
            <person name="Albertsen M."/>
            <person name="Kitzinger K."/>
            <person name="Herbold C."/>
            <person name="Spieck E."/>
            <person name="Nielsen P.H."/>
            <person name="Wagner M."/>
            <person name="Daims H."/>
        </authorList>
    </citation>
    <scope>NUCLEOTIDE SEQUENCE [LARGE SCALE GENOMIC DNA]</scope>
    <source>
        <strain evidence="2 3">NSP M-1</strain>
    </source>
</reference>
<dbReference type="EMBL" id="CP011801">
    <property type="protein sequence ID" value="ALA59206.1"/>
    <property type="molecule type" value="Genomic_DNA"/>
</dbReference>